<dbReference type="PANTHER" id="PTHR10582:SF2">
    <property type="entry name" value="INACTIVE"/>
    <property type="match status" value="1"/>
</dbReference>
<dbReference type="PROSITE" id="PS50865">
    <property type="entry name" value="ZF_MYND_2"/>
    <property type="match status" value="1"/>
</dbReference>
<evidence type="ECO:0000256" key="5">
    <source>
        <dbReference type="PROSITE-ProRule" id="PRU00134"/>
    </source>
</evidence>
<keyword evidence="7" id="KW-1133">Transmembrane helix</keyword>
<evidence type="ECO:0000256" key="7">
    <source>
        <dbReference type="SAM" id="Phobius"/>
    </source>
</evidence>
<dbReference type="GO" id="GO:0005886">
    <property type="term" value="C:plasma membrane"/>
    <property type="evidence" value="ECO:0007669"/>
    <property type="project" value="TreeGrafter"/>
</dbReference>
<evidence type="ECO:0000313" key="9">
    <source>
        <dbReference type="EMBL" id="OCK78347.1"/>
    </source>
</evidence>
<keyword evidence="3 5" id="KW-0863">Zinc-finger</keyword>
<keyword evidence="7" id="KW-0472">Membrane</keyword>
<feature type="transmembrane region" description="Helical" evidence="7">
    <location>
        <begin position="1068"/>
        <end position="1087"/>
    </location>
</feature>
<gene>
    <name evidence="9" type="ORF">K432DRAFT_394863</name>
</gene>
<dbReference type="OrthoDB" id="432970at2759"/>
<organism evidence="9 10">
    <name type="scientific">Lepidopterella palustris CBS 459.81</name>
    <dbReference type="NCBI Taxonomy" id="1314670"/>
    <lineage>
        <taxon>Eukaryota</taxon>
        <taxon>Fungi</taxon>
        <taxon>Dikarya</taxon>
        <taxon>Ascomycota</taxon>
        <taxon>Pezizomycotina</taxon>
        <taxon>Dothideomycetes</taxon>
        <taxon>Pleosporomycetidae</taxon>
        <taxon>Mytilinidiales</taxon>
        <taxon>Argynnaceae</taxon>
        <taxon>Lepidopterella</taxon>
    </lineage>
</organism>
<protein>
    <recommendedName>
        <fullName evidence="8">MYND-type domain-containing protein</fullName>
    </recommendedName>
</protein>
<evidence type="ECO:0000256" key="6">
    <source>
        <dbReference type="SAM" id="MobiDB-lite"/>
    </source>
</evidence>
<keyword evidence="4" id="KW-0862">Zinc</keyword>
<feature type="compositionally biased region" description="Polar residues" evidence="6">
    <location>
        <begin position="1392"/>
        <end position="1406"/>
    </location>
</feature>
<dbReference type="PANTHER" id="PTHR10582">
    <property type="entry name" value="TRANSIENT RECEPTOR POTENTIAL ION CHANNEL PROTEIN"/>
    <property type="match status" value="1"/>
</dbReference>
<feature type="compositionally biased region" description="Polar residues" evidence="6">
    <location>
        <begin position="1331"/>
        <end position="1347"/>
    </location>
</feature>
<dbReference type="GO" id="GO:0005216">
    <property type="term" value="F:monoatomic ion channel activity"/>
    <property type="evidence" value="ECO:0007669"/>
    <property type="project" value="InterPro"/>
</dbReference>
<dbReference type="SUPFAM" id="SSF144232">
    <property type="entry name" value="HIT/MYND zinc finger-like"/>
    <property type="match status" value="1"/>
</dbReference>
<keyword evidence="2" id="KW-0677">Repeat</keyword>
<name>A0A8E2JDG3_9PEZI</name>
<feature type="transmembrane region" description="Helical" evidence="7">
    <location>
        <begin position="1093"/>
        <end position="1113"/>
    </location>
</feature>
<dbReference type="EMBL" id="KV745066">
    <property type="protein sequence ID" value="OCK78347.1"/>
    <property type="molecule type" value="Genomic_DNA"/>
</dbReference>
<evidence type="ECO:0000259" key="8">
    <source>
        <dbReference type="PROSITE" id="PS50865"/>
    </source>
</evidence>
<keyword evidence="7" id="KW-0812">Transmembrane</keyword>
<dbReference type="Pfam" id="PF01753">
    <property type="entry name" value="zf-MYND"/>
    <property type="match status" value="1"/>
</dbReference>
<feature type="transmembrane region" description="Helical" evidence="7">
    <location>
        <begin position="997"/>
        <end position="1018"/>
    </location>
</feature>
<feature type="compositionally biased region" description="Low complexity" evidence="6">
    <location>
        <begin position="1313"/>
        <end position="1329"/>
    </location>
</feature>
<evidence type="ECO:0000313" key="10">
    <source>
        <dbReference type="Proteomes" id="UP000250266"/>
    </source>
</evidence>
<feature type="transmembrane region" description="Helical" evidence="7">
    <location>
        <begin position="1201"/>
        <end position="1221"/>
    </location>
</feature>
<reference evidence="9 10" key="1">
    <citation type="journal article" date="2016" name="Nat. Commun.">
        <title>Ectomycorrhizal ecology is imprinted in the genome of the dominant symbiotic fungus Cenococcum geophilum.</title>
        <authorList>
            <consortium name="DOE Joint Genome Institute"/>
            <person name="Peter M."/>
            <person name="Kohler A."/>
            <person name="Ohm R.A."/>
            <person name="Kuo A."/>
            <person name="Krutzmann J."/>
            <person name="Morin E."/>
            <person name="Arend M."/>
            <person name="Barry K.W."/>
            <person name="Binder M."/>
            <person name="Choi C."/>
            <person name="Clum A."/>
            <person name="Copeland A."/>
            <person name="Grisel N."/>
            <person name="Haridas S."/>
            <person name="Kipfer T."/>
            <person name="LaButti K."/>
            <person name="Lindquist E."/>
            <person name="Lipzen A."/>
            <person name="Maire R."/>
            <person name="Meier B."/>
            <person name="Mihaltcheva S."/>
            <person name="Molinier V."/>
            <person name="Murat C."/>
            <person name="Poggeler S."/>
            <person name="Quandt C.A."/>
            <person name="Sperisen C."/>
            <person name="Tritt A."/>
            <person name="Tisserant E."/>
            <person name="Crous P.W."/>
            <person name="Henrissat B."/>
            <person name="Nehls U."/>
            <person name="Egli S."/>
            <person name="Spatafora J.W."/>
            <person name="Grigoriev I.V."/>
            <person name="Martin F.M."/>
        </authorList>
    </citation>
    <scope>NUCLEOTIDE SEQUENCE [LARGE SCALE GENOMIC DNA]</scope>
    <source>
        <strain evidence="9 10">CBS 459.81</strain>
    </source>
</reference>
<dbReference type="GO" id="GO:0008270">
    <property type="term" value="F:zinc ion binding"/>
    <property type="evidence" value="ECO:0007669"/>
    <property type="project" value="UniProtKB-KW"/>
</dbReference>
<evidence type="ECO:0000256" key="3">
    <source>
        <dbReference type="ARBA" id="ARBA00022771"/>
    </source>
</evidence>
<dbReference type="InterPro" id="IPR024862">
    <property type="entry name" value="TRPV"/>
</dbReference>
<keyword evidence="1" id="KW-0479">Metal-binding</keyword>
<proteinExistence type="predicted"/>
<accession>A0A8E2JDG3</accession>
<dbReference type="GO" id="GO:0098703">
    <property type="term" value="P:calcium ion import across plasma membrane"/>
    <property type="evidence" value="ECO:0007669"/>
    <property type="project" value="TreeGrafter"/>
</dbReference>
<feature type="transmembrane region" description="Helical" evidence="7">
    <location>
        <begin position="1030"/>
        <end position="1048"/>
    </location>
</feature>
<evidence type="ECO:0000256" key="2">
    <source>
        <dbReference type="ARBA" id="ARBA00022737"/>
    </source>
</evidence>
<evidence type="ECO:0000256" key="4">
    <source>
        <dbReference type="ARBA" id="ARBA00022833"/>
    </source>
</evidence>
<sequence length="1456" mass="164049">MATPSTNSVHTQEVLSQPAEWLFRDSIRISRDLGRYCKPNTAIEFTGEDADVSFCLLVSAGCSHIASVEACPSKKTIKVSVFKLHEGFEQIWTVTYSGPDGEFQASSTRSWYDSAQMHGGITEDGQSVSLVYRPGGGPTTAYIVNASGFTSRKPPSDTGTGYSSHSGMLSADSEHLCYTRSGSAFGKGGEAKVVEVYSIRHLARVRAVTIAFGDGRHLRNTRLIKELRAQGTIYMAIDTSSFDGDDAERNSPPLIASSDKKLAWNFEGIDEITTRGGPNIFISHDDKHLCYVGHDTAMLNYWDLQNPTLRPLGSVRLPGVEYSQSRRWLIYGKETTMNDSIKEQLHHARYSPGCSVVTIITVTDSTVIINVLLTFNLQLIYHKTVSDPKWAGCLPVRIGFNDFTGLNIVAMYPTALTDPRRGPVALFGVQAILFSLPDIFKTVKSIETYFDSTANRIATLKTDVAHKVVEPEYRFSWKPGVTDRNDENSLELEKGQPTSMTDVDRRRQQEFYDRIFSNPKSSVRMNPAAELRQFFVPHLFSFTYPWAPDQTVSVFGVIMKNEYHIITIGPAPSSSSPALDIIRALYATDIKISGDSKEFIEIYKLGTNYALYVSKKDRGNGSYSGAPMPIPRCTVISPHFLEEDAWYDIFIFHRAAHVTMPTGWISTPNPALTNTANFHAFFEPGTFTRHGAIDYGHRARSAHVAPKYLLWQEYGLRGLRKPTTNDIFFGGGQYADIIGYYLRSIYQDKCYDDSNPLFPSTFALACYADHRTQKTVHVDAFFRRLHQSKDTFLDNSRAVACTLPLACRTRPVATLSFARHIALYQHKINDVGPVEVKKGTTKPKQPMYNDSRWSQWLRIVTELWWLIMGLYYYINPQDAHPVPNVSRVTLPLPGFCSFHCSLYKAPPVSGSGSSGDNPFWEFIRATYPSSENDALRRETQTLVAVQQSSMGPTSPFTRLVQEILDLKDRDTQLSFLRVVWLEKLLAWKMHKFGMYIYLTRTALPMLLLFIFHLAIGILFTRNSVVGQRKVPLILLACFEATVAFYILFVKIRQLVRIPRLFVRSLFNYLDLTAVCLGFTTFFLVILSSSPPRAFLGFSTLLLWMAAVLTLRIYRPVGMLLLLLTETLQGVFSFLVLLFFIIMGFAFVPFLLLRNLEVDRPAENPFSSFSLTISQMLNFITSDYGALEPFQESSAAVRTLRATYIIIITILFLNMLIAILNLRMKTADKNAENLYHLQMASLQVEIEIGLLSSSERANRDWFPEWFSYVMTETEKRNWNDYVDKNPIKWTEENDFGYEKEHAPQKQAEPVQQKQPASVTAPASASSAKPQQETKGISSQQENHQTRTSPKVEDDDNEEDWVDKPDQPVNHENTSLDELLSYDAGGAVDKNEGESNQVNEPASSTSIQDPPASTYPCKVCGQPGLRCTSCYLNAYCGREHQKLDWKNHKRACKGKGRA</sequence>
<feature type="region of interest" description="Disordered" evidence="6">
    <location>
        <begin position="1298"/>
        <end position="1410"/>
    </location>
</feature>
<evidence type="ECO:0000256" key="1">
    <source>
        <dbReference type="ARBA" id="ARBA00022723"/>
    </source>
</evidence>
<dbReference type="InterPro" id="IPR002893">
    <property type="entry name" value="Znf_MYND"/>
</dbReference>
<feature type="domain" description="MYND-type" evidence="8">
    <location>
        <begin position="1415"/>
        <end position="1450"/>
    </location>
</feature>
<dbReference type="Gene3D" id="6.10.140.2220">
    <property type="match status" value="1"/>
</dbReference>
<keyword evidence="10" id="KW-1185">Reference proteome</keyword>
<feature type="transmembrane region" description="Helical" evidence="7">
    <location>
        <begin position="1133"/>
        <end position="1152"/>
    </location>
</feature>
<dbReference type="Proteomes" id="UP000250266">
    <property type="component" value="Unassembled WGS sequence"/>
</dbReference>